<organism evidence="1">
    <name type="scientific">marine metagenome</name>
    <dbReference type="NCBI Taxonomy" id="408172"/>
    <lineage>
        <taxon>unclassified sequences</taxon>
        <taxon>metagenomes</taxon>
        <taxon>ecological metagenomes</taxon>
    </lineage>
</organism>
<evidence type="ECO:0000313" key="1">
    <source>
        <dbReference type="EMBL" id="SVD14941.1"/>
    </source>
</evidence>
<dbReference type="AlphaFoldDB" id="A0A382T124"/>
<sequence>GFEAETPIEGVLDELVPWIDQAIADGLV</sequence>
<reference evidence="1" key="1">
    <citation type="submission" date="2018-05" db="EMBL/GenBank/DDBJ databases">
        <authorList>
            <person name="Lanie J.A."/>
            <person name="Ng W.-L."/>
            <person name="Kazmierczak K.M."/>
            <person name="Andrzejewski T.M."/>
            <person name="Davidsen T.M."/>
            <person name="Wayne K.J."/>
            <person name="Tettelin H."/>
            <person name="Glass J.I."/>
            <person name="Rusch D."/>
            <person name="Podicherti R."/>
            <person name="Tsui H.-C.T."/>
            <person name="Winkler M.E."/>
        </authorList>
    </citation>
    <scope>NUCLEOTIDE SEQUENCE</scope>
</reference>
<gene>
    <name evidence="1" type="ORF">METZ01_LOCUS367795</name>
</gene>
<name>A0A382T124_9ZZZZ</name>
<feature type="non-terminal residue" evidence="1">
    <location>
        <position position="1"/>
    </location>
</feature>
<accession>A0A382T124</accession>
<proteinExistence type="predicted"/>
<dbReference type="EMBL" id="UINC01132550">
    <property type="protein sequence ID" value="SVD14941.1"/>
    <property type="molecule type" value="Genomic_DNA"/>
</dbReference>
<protein>
    <submittedName>
        <fullName evidence="1">Uncharacterized protein</fullName>
    </submittedName>
</protein>